<sequence length="4290" mass="487896">MILYRDHQVAGPYLLVVAICTSCSIVLSELTGVIINGYEEDKIYRKRNDNDTCGNVIHIENNNTFEVTANISDGYRFMEIVVPAENMSQVQLNTFLAAGPNVNFLLITILSENDTLVKIVNISEYDVLDGLYVHYVTNVSIGKTVDITANITSGTEVKFQIEVYMQDENHNATVTSKHIADKAALFSFTPSLEGNYCVKITASSLCGETRTESLNIFVTKAEESTTTSYVDSTAETSTQPVLNLCSWSPGKQISESHEQNAKSACVKDWNEGPIVTTEIKIDLSSEVNGVYLDIHSKNNISIYDIIDSANNVSSQLTYPEENQTILIIVLSCFQSCNENDIKCVTNASVLYILNNVSQTNDIVLYIKNNYTVDVSLKLLTSETEFQDLLISDGEWNSINFGKTLIYNASTLLTFVVNDGKKIRTKNLNLIFKESLSGLYVDYKDTVTIGEDSYVTASVYSGSDVNIDLYLLSTVDNKAFIQSIVTSGLIFKYLFQPSVESDYTFLVNATSSCEQNLIEIFTLKAEFPEICHRIEPITNYTVEDHYIETIDINEPICVKDWNEDQISVHEINVDLTSKNIGGYVYAHQDYNQVKNEILSHFDHQGVLILGENKSIFMIILSCFPNMDQLGNKTIFNNSVFILHNSSDVFQNLIFIKNTYPVDVYLELVNETSSELISTPRNGFAFINFGNYLYYNVPRQLNFKVNTSKQYFSKNISLIYKEGLLGVDVEYMDAVLVDNEYNITATVLSGSDVHIDFSILFPVDFDALIENDITNEKNKIKEMRFKPSYKSKYTIIVHASSFCKEALVVIINISASFPELCISNETAAQQNYLLKESIYFQPLCIKDSHNDQILIEINLDISTSSYGFINVLNGSIESMQTLISELNYQISQDKQMVMMIVLSCFQNVSHQTYDSIFNDTIYLLHNISNTFDSIVYIKNDYRVKVYLALTNTTDSESILILPGDTEAVNLGNSLVYEAPISFNFKVETNEGFVSRNLNWISKESLSGLEMDYSDVAIIGEDYNITATVFSGSDFTIDFNLVTPFDMKALIKNTKSGNVTNDKVESVLFSPRYETNYTILVDVRTPCMENLTETITISAEFTDMCSRNEKITVINNTNSFESDDLFEPVCFKDGSYDQKQITFINIDLTTDTNSGFIYGQNVSTELIKNLTANVYCPQSEMFPVIVVFVLTCIETLKPIYENIPPFLEYNETLFMLHNVNNTCDRVFYFENNYLADVRLKLSDVTNHKDLMIESKSFSSIKLTKALMYDFTNLTFSLKTNKESHSMNLRLKYEALQDLQIQYKPVILVKEVLHITASVTSGCDTEFTFEIISPDNNDSILAYLEQEKTTSNLQSSVLFIAFDELNFTIEVVAKTSCGENLSQVLTVSAMYPELCLDNGASVSISNGTKDTNNKSMPLCVMDLSEDNNTITQIEIDLTSLEPARFNVIQNASLALFHNLTCCNESTLGENVLYYNILLSCPKYQFDGLASNETIYILQTIGKISGNKFHVTNNYYNDTQFNVLNATLGAQDILPKSYMSDPITDQLQLSFELTYHRKFYKKNMTLRYHEAMTSLLINYEPKVLLGGEQCSFTALVETGVTVTFDFQISSPLNNKLLPSNVSIKAQSEDRVATLKYTPDFVGTYWLYVTATSFCREVLNRTIHFDAQLCMNSSPSTVFDIENFWIDVEHLPYCIMTWDDYKTNIIEFSIDLQLQKIIGYKHSINSTTGKMNKYASSLKCSKNDVPVQFNIVLTCFSTSDNNFDGNDSFWFNTSIYIIRRLNHPCEEVAVIYNNYTLDVKVVYTVLSVWKEIVIPPKNISSLILDSSFSSGTLLFSFIMPHAQEPFVKNLSLIHFDDLNGLNVSYVSDVLVGSLWNGTASINLGLLVKFSLVITVPERSTNRTNVNNITIEYITDKKAQFSFPPMDEGRYFIKVIATSACREVLTQNVTFFAHYGIQNSKLDLTYEITKHRKNVAVFYPKDIVAVALKVSDKILSTNTPTQPNCTISWGDNETLHEENVNLTPNQSSGYIYARSHSYTLPGQYTVDVECHNVMTRVSDTVNFTIVSPVDQADVFLVQSLVPFNAYTTQGIGNVRLIQNYIYTNYSDLIITLDFGTLNSNWNVTFVKDTFDYYYSYSEKGEYDIKTVIEAFGVNKTYNFHIRVGYFINFVQEKNRWLVRIKEPCTFTLVRYSANGTLNVKFFRDVNEMETLYKIFENGETVMNVTFNYTDVTIREAKALIEVDNITEIESYTFETFIPCISTLDFFDVTYRNISKPLEAWLTTLPTISARAERTVDCNITDIFYMKWQVWKMENISLTYNWIMENLTLEKTIVQNFAVIKSIGFYKIQLQILLDRKNENETDFMYLKVTYPPIAVKIKYGPFKQAKVGQDVTLDAESETRSLALSSSKTTTNKYFYTWTCYLLNSKEEITKYTKELNSGVSFVNLTKCNISLNSKAGKITVPTITFSLHDLVLFYVTAQDDDRSGSAGQVVEMTDMEPIDVVIECVWNCMDKLVKDSRTVFEANLTNANPKAIKEAQYTWSVIQYILNGFTETEIQINSTNLSNSSYIFDTDGTMWEEGATYSISLEVVLDNGITLKAMKIVLINFKPYGGNCTVEPSEGNAAETPFLFTFPGWKDEGIRTTQNSSVDTNFGLMYEVYQETKAGMQLVYSGNEVSASTFLTEGKRGPNEECFVTVYIFDMFRAKTSCGLTVKVNKVQSHSDMDIGSFFSIVDKKMKSVEMIGDPLKIAQRAASLSTFITGPDINLYDSTSTTTTTTTKTAPTDYQYEQINRINGFVETVSKVVQSDSELNSGQIQIFANSMAIVTTSTKQLTTKSMETASGAVKTLTNALKNSQSMELSALSPCLEGVHNIVSNILKVQDLESKKLFASLNKNYDGYTEEQMRILVTLDEEALKAREQPKFLQFDNIVENVTQAWDDVFNVVKKMTDTDGKYEADENKYKIALHKTYLEDVLNQTGMISPLGFTFEGTSDNVEEANRVQVKAVKTVNIYIYGLNAKHINTEIVIGSVQQDNGNKLNLSNPTIYHETNETSDCSVENVLLVKPTLIQDDASQMFYHKFYYNEIFLHFCLKLRPTNPFLSYKLYLKMDLEPTDFIYDYRQTLSRDSFKACKGICFEPGTFTKSGMIYIGLQPFIDTNETLSQENGRQKREATNNNLEAPYKFGISSAACLSWNNALKDWDTSKCKLSNLTGKVACNCDSGTEIINGMSFNFLPNTIHFATVFSKFDIKGQGLVLGVLISLYLLFTCIALWAHYMDRKAMFQWGVFPLSDNYAYDDYFYLITVHTGLRKSAGTTSNVSFDLSGEHGDSGLRRLSDGVKKGFPTGSVYHFVMACPRSLGELQFLKIWHDSTGKGSNSTWYLNRIDVLDLHTGKIFYFICDEWLAAEYEIEKMIETSNIEDLEKMKNLFFTNTKEHITDDHMWLSLFIRPQRSNFSRVERALCCLAFLLLSMITSAMFYKDIPGIDRKQTKADLELGVIRLSYEQLFHSLTSAVITAVPMVFVMMVFRKTRPKKNINGCLCNNKIKDNSKQLNENSDCLNKKMEKKKSCFPWMTKLECQLEALEKLLLLKPTADSMKGTWPHPLRYIAWVILFLAIITSSFFVLLYSMEWGKDVTETWMSTFFLTFLQSLLIVDPVKVVVISVIVSLLLRKANVKQVDQLDLELIAQVNKQYGVKEKFSQLDISYAPPLSKTGLKAATLRRKIHIMINRLMKEFIIHFMYLLIVASLCHANRSSQDYNMYRAIFQQVVNGSNSRFLEINSSASLLEWIPRNFTPWLFPDINLVSPDQTHFTKVNDLYRLGTPRIRQLRMIKEQCSLQKIKVKECVYGYSLSGEDIDKYCPGWTHNCSRNEDGDTDFTDAWIYTSSQDIWGLPIAGEYGIYGGGGYIAQLRFKNTALQIVKKLKRQMWVDRQTRAVFIEFTLYCPNTNHFAFVILLAEFMETGGILPYFSIYPFTVHYPPGALGSYLQVCQIVGTIFLFIGLLYVVFIFGMKKSLAFKDFWFLLDVIALVTGISAAAMMFLRLKFTRSVLSKIKEDRAQFVNMYHVIVWDSAYTLCLAILVAIGCFRLLKLASFSEKTMKVFVILSKAMALLPNFSIFLLLVLLSFVFFGWITFGTTSTYFKNFLSTTETMFTGILGKSSFKDTNSPISDRWMNILFFCMFVAFVVVFLINFFLAVLMDLLRNYDQKIFEGENTKVFIVLWDMFMGMMGSKRNPLDRLKGNDNDNNQEEDQEEYPLNQQNILHFDQNIFKVYEGQNKKLMQMMFRKKLGQLHKVSEKPRSMLN</sequence>
<dbReference type="GO" id="GO:0005262">
    <property type="term" value="F:calcium channel activity"/>
    <property type="evidence" value="ECO:0007669"/>
    <property type="project" value="TreeGrafter"/>
</dbReference>
<dbReference type="InterPro" id="IPR003915">
    <property type="entry name" value="PKD_2"/>
</dbReference>
<dbReference type="InterPro" id="IPR046791">
    <property type="entry name" value="Polycystin_dom"/>
</dbReference>
<comment type="subcellular location">
    <subcellularLocation>
        <location evidence="1">Membrane</location>
        <topology evidence="1">Multi-pass membrane protein</topology>
    </subcellularLocation>
</comment>
<dbReference type="GO" id="GO:0016020">
    <property type="term" value="C:membrane"/>
    <property type="evidence" value="ECO:0007669"/>
    <property type="project" value="UniProtKB-SubCell"/>
</dbReference>
<feature type="transmembrane region" description="Helical" evidence="10">
    <location>
        <begin position="4008"/>
        <end position="4030"/>
    </location>
</feature>
<comment type="similarity">
    <text evidence="2">Belongs to the polycystin family.</text>
</comment>
<keyword evidence="7" id="KW-0325">Glycoprotein</keyword>
<dbReference type="InterPro" id="IPR001024">
    <property type="entry name" value="PLAT/LH2_dom"/>
</dbReference>
<dbReference type="InterPro" id="IPR002859">
    <property type="entry name" value="PKD/REJ-like"/>
</dbReference>
<comment type="caution">
    <text evidence="12">The sequence shown here is derived from an EMBL/GenBank/DDBJ whole genome shotgun (WGS) entry which is preliminary data.</text>
</comment>
<keyword evidence="4" id="KW-0732">Signal</keyword>
<evidence type="ECO:0000256" key="2">
    <source>
        <dbReference type="ARBA" id="ARBA00007200"/>
    </source>
</evidence>
<comment type="caution">
    <text evidence="9">Lacks conserved residue(s) required for the propagation of feature annotation.</text>
</comment>
<dbReference type="PANTHER" id="PTHR10877">
    <property type="entry name" value="POLYCYSTIN FAMILY MEMBER"/>
    <property type="match status" value="1"/>
</dbReference>
<dbReference type="PANTHER" id="PTHR10877:SF150">
    <property type="entry name" value="REJ DOMAIN-CONTAINING PROTEIN"/>
    <property type="match status" value="1"/>
</dbReference>
<feature type="transmembrane region" description="Helical" evidence="10">
    <location>
        <begin position="3243"/>
        <end position="3262"/>
    </location>
</feature>
<feature type="transmembrane region" description="Helical" evidence="10">
    <location>
        <begin position="3634"/>
        <end position="3657"/>
    </location>
</feature>
<evidence type="ECO:0000256" key="6">
    <source>
        <dbReference type="ARBA" id="ARBA00023136"/>
    </source>
</evidence>
<dbReference type="InterPro" id="IPR013122">
    <property type="entry name" value="PKD1_2_channel"/>
</dbReference>
<dbReference type="Gene3D" id="2.60.60.20">
    <property type="entry name" value="PLAT/LH2 domain"/>
    <property type="match status" value="1"/>
</dbReference>
<feature type="transmembrane region" description="Helical" evidence="10">
    <location>
        <begin position="4050"/>
        <end position="4076"/>
    </location>
</feature>
<evidence type="ECO:0000256" key="1">
    <source>
        <dbReference type="ARBA" id="ARBA00004141"/>
    </source>
</evidence>
<organism evidence="12 13">
    <name type="scientific">Biomphalaria pfeifferi</name>
    <name type="common">Bloodfluke planorb</name>
    <name type="synonym">Freshwater snail</name>
    <dbReference type="NCBI Taxonomy" id="112525"/>
    <lineage>
        <taxon>Eukaryota</taxon>
        <taxon>Metazoa</taxon>
        <taxon>Spiralia</taxon>
        <taxon>Lophotrochozoa</taxon>
        <taxon>Mollusca</taxon>
        <taxon>Gastropoda</taxon>
        <taxon>Heterobranchia</taxon>
        <taxon>Euthyneura</taxon>
        <taxon>Panpulmonata</taxon>
        <taxon>Hygrophila</taxon>
        <taxon>Lymnaeoidea</taxon>
        <taxon>Planorbidae</taxon>
        <taxon>Biomphalaria</taxon>
    </lineage>
</organism>
<evidence type="ECO:0000259" key="11">
    <source>
        <dbReference type="PROSITE" id="PS50095"/>
    </source>
</evidence>
<dbReference type="InterPro" id="IPR051223">
    <property type="entry name" value="Polycystin"/>
</dbReference>
<feature type="transmembrane region" description="Helical" evidence="10">
    <location>
        <begin position="4097"/>
        <end position="4121"/>
    </location>
</feature>
<reference evidence="12" key="2">
    <citation type="submission" date="2023-04" db="EMBL/GenBank/DDBJ databases">
        <authorList>
            <person name="Bu L."/>
            <person name="Lu L."/>
            <person name="Laidemitt M.R."/>
            <person name="Zhang S.M."/>
            <person name="Mutuku M."/>
            <person name="Mkoji G."/>
            <person name="Steinauer M."/>
            <person name="Loker E.S."/>
        </authorList>
    </citation>
    <scope>NUCLEOTIDE SEQUENCE</scope>
    <source>
        <strain evidence="12">KasaAsao</strain>
        <tissue evidence="12">Whole Snail</tissue>
    </source>
</reference>
<dbReference type="SMART" id="SM00308">
    <property type="entry name" value="LH2"/>
    <property type="match status" value="1"/>
</dbReference>
<feature type="disulfide bond" evidence="8">
    <location>
        <begin position="3822"/>
        <end position="3832"/>
    </location>
</feature>
<evidence type="ECO:0000256" key="8">
    <source>
        <dbReference type="PIRSR" id="PIRSR603915-2"/>
    </source>
</evidence>
<evidence type="ECO:0000256" key="10">
    <source>
        <dbReference type="SAM" id="Phobius"/>
    </source>
</evidence>
<evidence type="ECO:0000256" key="5">
    <source>
        <dbReference type="ARBA" id="ARBA00022989"/>
    </source>
</evidence>
<dbReference type="FunFam" id="2.60.60.20:FF:000022">
    <property type="entry name" value="Uncharacterized protein"/>
    <property type="match status" value="1"/>
</dbReference>
<evidence type="ECO:0000313" key="12">
    <source>
        <dbReference type="EMBL" id="KAK0058141.1"/>
    </source>
</evidence>
<keyword evidence="13" id="KW-1185">Reference proteome</keyword>
<evidence type="ECO:0000256" key="3">
    <source>
        <dbReference type="ARBA" id="ARBA00022692"/>
    </source>
</evidence>
<keyword evidence="6 10" id="KW-0472">Membrane</keyword>
<evidence type="ECO:0000256" key="9">
    <source>
        <dbReference type="PROSITE-ProRule" id="PRU00152"/>
    </source>
</evidence>
<feature type="transmembrane region" description="Helical" evidence="10">
    <location>
        <begin position="3449"/>
        <end position="3467"/>
    </location>
</feature>
<dbReference type="Pfam" id="PF08016">
    <property type="entry name" value="PKD_channel"/>
    <property type="match status" value="1"/>
</dbReference>
<gene>
    <name evidence="12" type="ORF">Bpfe_012465</name>
</gene>
<dbReference type="SUPFAM" id="SSF49723">
    <property type="entry name" value="Lipase/lipooxygenase domain (PLAT/LH2 domain)"/>
    <property type="match status" value="1"/>
</dbReference>
<dbReference type="Gene3D" id="1.10.287.70">
    <property type="match status" value="1"/>
</dbReference>
<feature type="transmembrane region" description="Helical" evidence="10">
    <location>
        <begin position="12"/>
        <end position="38"/>
    </location>
</feature>
<dbReference type="GO" id="GO:0005509">
    <property type="term" value="F:calcium ion binding"/>
    <property type="evidence" value="ECO:0007669"/>
    <property type="project" value="InterPro"/>
</dbReference>
<keyword evidence="5 10" id="KW-1133">Transmembrane helix</keyword>
<evidence type="ECO:0000256" key="7">
    <source>
        <dbReference type="ARBA" id="ARBA00023180"/>
    </source>
</evidence>
<proteinExistence type="inferred from homology"/>
<feature type="transmembrane region" description="Helical" evidence="10">
    <location>
        <begin position="3973"/>
        <end position="3996"/>
    </location>
</feature>
<dbReference type="Pfam" id="PF01477">
    <property type="entry name" value="PLAT"/>
    <property type="match status" value="1"/>
</dbReference>
<evidence type="ECO:0000313" key="13">
    <source>
        <dbReference type="Proteomes" id="UP001233172"/>
    </source>
</evidence>
<accession>A0AAD8BPF2</accession>
<reference evidence="12" key="1">
    <citation type="journal article" date="2023" name="PLoS Negl. Trop. Dis.">
        <title>A genome sequence for Biomphalaria pfeifferi, the major vector snail for the human-infecting parasite Schistosoma mansoni.</title>
        <authorList>
            <person name="Bu L."/>
            <person name="Lu L."/>
            <person name="Laidemitt M.R."/>
            <person name="Zhang S.M."/>
            <person name="Mutuku M."/>
            <person name="Mkoji G."/>
            <person name="Steinauer M."/>
            <person name="Loker E.S."/>
        </authorList>
    </citation>
    <scope>NUCLEOTIDE SEQUENCE</scope>
    <source>
        <strain evidence="12">KasaAsao</strain>
    </source>
</reference>
<dbReference type="InterPro" id="IPR036392">
    <property type="entry name" value="PLAT/LH2_dom_sf"/>
</dbReference>
<dbReference type="Pfam" id="PF02010">
    <property type="entry name" value="REJ"/>
    <property type="match status" value="1"/>
</dbReference>
<protein>
    <submittedName>
        <fullName evidence="12">Polycystic kidney disease protein 1-like 2</fullName>
    </submittedName>
</protein>
<dbReference type="Proteomes" id="UP001233172">
    <property type="component" value="Unassembled WGS sequence"/>
</dbReference>
<dbReference type="Pfam" id="PF20519">
    <property type="entry name" value="Polycystin_dom"/>
    <property type="match status" value="1"/>
</dbReference>
<dbReference type="PRINTS" id="PR01433">
    <property type="entry name" value="POLYCYSTIN2"/>
</dbReference>
<feature type="transmembrane region" description="Helical" evidence="10">
    <location>
        <begin position="3594"/>
        <end position="3614"/>
    </location>
</feature>
<dbReference type="PROSITE" id="PS50095">
    <property type="entry name" value="PLAT"/>
    <property type="match status" value="1"/>
</dbReference>
<dbReference type="EMBL" id="JASAOG010000050">
    <property type="protein sequence ID" value="KAK0058141.1"/>
    <property type="molecule type" value="Genomic_DNA"/>
</dbReference>
<dbReference type="GO" id="GO:0050982">
    <property type="term" value="P:detection of mechanical stimulus"/>
    <property type="evidence" value="ECO:0007669"/>
    <property type="project" value="TreeGrafter"/>
</dbReference>
<feature type="transmembrane region" description="Helical" evidence="10">
    <location>
        <begin position="3494"/>
        <end position="3515"/>
    </location>
</feature>
<feature type="domain" description="PLAT" evidence="11">
    <location>
        <begin position="3287"/>
        <end position="3406"/>
    </location>
</feature>
<feature type="transmembrane region" description="Helical" evidence="10">
    <location>
        <begin position="4162"/>
        <end position="4184"/>
    </location>
</feature>
<keyword evidence="3 10" id="KW-0812">Transmembrane</keyword>
<evidence type="ECO:0000256" key="4">
    <source>
        <dbReference type="ARBA" id="ARBA00022729"/>
    </source>
</evidence>
<name>A0AAD8BPF2_BIOPF</name>